<evidence type="ECO:0000313" key="9">
    <source>
        <dbReference type="Proteomes" id="UP001063782"/>
    </source>
</evidence>
<evidence type="ECO:0000256" key="2">
    <source>
        <dbReference type="ARBA" id="ARBA00022475"/>
    </source>
</evidence>
<evidence type="ECO:0000313" key="8">
    <source>
        <dbReference type="EMBL" id="UXZ05654.1"/>
    </source>
</evidence>
<evidence type="ECO:0000256" key="6">
    <source>
        <dbReference type="SAM" id="Phobius"/>
    </source>
</evidence>
<feature type="domain" description="Phage shock protein PspC N-terminal" evidence="7">
    <location>
        <begin position="6"/>
        <end position="67"/>
    </location>
</feature>
<evidence type="ECO:0000259" key="7">
    <source>
        <dbReference type="Pfam" id="PF04024"/>
    </source>
</evidence>
<comment type="subcellular location">
    <subcellularLocation>
        <location evidence="1">Cell membrane</location>
        <topology evidence="1">Single-pass membrane protein</topology>
    </subcellularLocation>
</comment>
<sequence>MAKLIKLHRSTNHRMLAGVFGGLAEYIGWSPALLRWIFVLSIPLTASVSFFGGVLFYLIAWLVMPEATPDSYQY</sequence>
<keyword evidence="4 6" id="KW-1133">Transmembrane helix</keyword>
<keyword evidence="3 6" id="KW-0812">Transmembrane</keyword>
<evidence type="ECO:0000256" key="3">
    <source>
        <dbReference type="ARBA" id="ARBA00022692"/>
    </source>
</evidence>
<evidence type="ECO:0000256" key="5">
    <source>
        <dbReference type="ARBA" id="ARBA00023136"/>
    </source>
</evidence>
<evidence type="ECO:0000256" key="4">
    <source>
        <dbReference type="ARBA" id="ARBA00022989"/>
    </source>
</evidence>
<organism evidence="8 9">
    <name type="scientific">Moraxella nasicaprae</name>
    <dbReference type="NCBI Taxonomy" id="2904122"/>
    <lineage>
        <taxon>Bacteria</taxon>
        <taxon>Pseudomonadati</taxon>
        <taxon>Pseudomonadota</taxon>
        <taxon>Gammaproteobacteria</taxon>
        <taxon>Moraxellales</taxon>
        <taxon>Moraxellaceae</taxon>
        <taxon>Moraxella</taxon>
    </lineage>
</organism>
<dbReference type="EMBL" id="CP089977">
    <property type="protein sequence ID" value="UXZ05654.1"/>
    <property type="molecule type" value="Genomic_DNA"/>
</dbReference>
<gene>
    <name evidence="8" type="ORF">LU297_04220</name>
</gene>
<dbReference type="Pfam" id="PF04024">
    <property type="entry name" value="PspC"/>
    <property type="match status" value="1"/>
</dbReference>
<feature type="transmembrane region" description="Helical" evidence="6">
    <location>
        <begin position="36"/>
        <end position="64"/>
    </location>
</feature>
<dbReference type="PANTHER" id="PTHR33885:SF3">
    <property type="entry name" value="PHAGE SHOCK PROTEIN C"/>
    <property type="match status" value="1"/>
</dbReference>
<feature type="transmembrane region" description="Helical" evidence="6">
    <location>
        <begin position="12"/>
        <end position="30"/>
    </location>
</feature>
<reference evidence="8" key="1">
    <citation type="submission" date="2021-12" db="EMBL/GenBank/DDBJ databases">
        <title>taxonomy of Moraxella sp. ZY201224.</title>
        <authorList>
            <person name="Li F."/>
        </authorList>
    </citation>
    <scope>NUCLEOTIDE SEQUENCE</scope>
    <source>
        <strain evidence="8">ZY201224</strain>
    </source>
</reference>
<keyword evidence="2" id="KW-1003">Cell membrane</keyword>
<proteinExistence type="predicted"/>
<dbReference type="InterPro" id="IPR052027">
    <property type="entry name" value="PspC"/>
</dbReference>
<keyword evidence="9" id="KW-1185">Reference proteome</keyword>
<accession>A0ABY6F6F3</accession>
<evidence type="ECO:0000256" key="1">
    <source>
        <dbReference type="ARBA" id="ARBA00004162"/>
    </source>
</evidence>
<dbReference type="Proteomes" id="UP001063782">
    <property type="component" value="Chromosome"/>
</dbReference>
<dbReference type="InterPro" id="IPR007168">
    <property type="entry name" value="Phageshock_PspC_N"/>
</dbReference>
<keyword evidence="5 6" id="KW-0472">Membrane</keyword>
<protein>
    <submittedName>
        <fullName evidence="8">PspC domain-containing protein</fullName>
    </submittedName>
</protein>
<dbReference type="RefSeq" id="WP_263077167.1">
    <property type="nucleotide sequence ID" value="NZ_CP089977.1"/>
</dbReference>
<dbReference type="PANTHER" id="PTHR33885">
    <property type="entry name" value="PHAGE SHOCK PROTEIN C"/>
    <property type="match status" value="1"/>
</dbReference>
<name>A0ABY6F6F3_9GAMM</name>